<dbReference type="SUPFAM" id="SSF53850">
    <property type="entry name" value="Periplasmic binding protein-like II"/>
    <property type="match status" value="1"/>
</dbReference>
<sequence>MTGVCWLLPNVWKPPGMPCSAKTKTIRCRNYLYHQEKTMSSHRISPLRCAGLFALALTLAPAAHAADKFRISLDTNPNHVRNKGVEVFVAELQKRVGDQLAVEVYPSAQLFRDRDVPKALRQGAIEMGLPGTWQLEGSEPSAAVTALPMFYGVDPEITHRLMDGKLGALVNQKIEDRLKVKVLGNWADAGSIHFYTTGKEVRSYDQLQGMKIQYSGGTTFSARIEALGGVPVMIPFSDLPMAMSQGAIDAIASSREGVRTAKLWDSGLKYSFDDYQMMAQYVPLVSERFWKKQSPEVQAAITEAWQVAVKEQRDMVKQVELDAAKTLQENGIQAFSPDEAARTEARKKLSQSQDALVKAMKIDAEAEQLAKQELQAANVDF</sequence>
<dbReference type="InterPro" id="IPR038404">
    <property type="entry name" value="TRAP_DctP_sf"/>
</dbReference>
<keyword evidence="1" id="KW-0732">Signal</keyword>
<gene>
    <name evidence="2" type="ORF">DF183_14780</name>
</gene>
<protein>
    <recommendedName>
        <fullName evidence="4">TRAP transporter substrate-binding protein DctP</fullName>
    </recommendedName>
</protein>
<name>A0A2U2BGE7_ALCFA</name>
<evidence type="ECO:0000256" key="1">
    <source>
        <dbReference type="ARBA" id="ARBA00022729"/>
    </source>
</evidence>
<evidence type="ECO:0000313" key="2">
    <source>
        <dbReference type="EMBL" id="PWE13094.1"/>
    </source>
</evidence>
<dbReference type="PANTHER" id="PTHR33376">
    <property type="match status" value="1"/>
</dbReference>
<comment type="caution">
    <text evidence="2">The sequence shown here is derived from an EMBL/GenBank/DDBJ whole genome shotgun (WGS) entry which is preliminary data.</text>
</comment>
<dbReference type="Proteomes" id="UP000245216">
    <property type="component" value="Unassembled WGS sequence"/>
</dbReference>
<proteinExistence type="predicted"/>
<dbReference type="NCBIfam" id="NF037995">
    <property type="entry name" value="TRAP_S1"/>
    <property type="match status" value="1"/>
</dbReference>
<dbReference type="AlphaFoldDB" id="A0A2U2BGE7"/>
<dbReference type="STRING" id="511.UZ73_15820"/>
<dbReference type="Gene3D" id="3.40.190.170">
    <property type="entry name" value="Bacterial extracellular solute-binding protein, family 7"/>
    <property type="match status" value="1"/>
</dbReference>
<accession>A0A2U2BGE7</accession>
<dbReference type="InterPro" id="IPR018389">
    <property type="entry name" value="DctP_fam"/>
</dbReference>
<dbReference type="Pfam" id="PF03480">
    <property type="entry name" value="DctP"/>
    <property type="match status" value="1"/>
</dbReference>
<reference evidence="2 3" key="1">
    <citation type="submission" date="2018-05" db="EMBL/GenBank/DDBJ databases">
        <title>Genome Sequence of an Efficient Indole-Degrading Bacterium, Alcaligenes sp.YBY.</title>
        <authorList>
            <person name="Yang B."/>
        </authorList>
    </citation>
    <scope>NUCLEOTIDE SEQUENCE [LARGE SCALE GENOMIC DNA]</scope>
    <source>
        <strain evidence="2 3">YBY</strain>
    </source>
</reference>
<organism evidence="2 3">
    <name type="scientific">Alcaligenes faecalis</name>
    <dbReference type="NCBI Taxonomy" id="511"/>
    <lineage>
        <taxon>Bacteria</taxon>
        <taxon>Pseudomonadati</taxon>
        <taxon>Pseudomonadota</taxon>
        <taxon>Betaproteobacteria</taxon>
        <taxon>Burkholderiales</taxon>
        <taxon>Alcaligenaceae</taxon>
        <taxon>Alcaligenes</taxon>
    </lineage>
</organism>
<dbReference type="EMBL" id="QEXO01000004">
    <property type="protein sequence ID" value="PWE13094.1"/>
    <property type="molecule type" value="Genomic_DNA"/>
</dbReference>
<evidence type="ECO:0000313" key="3">
    <source>
        <dbReference type="Proteomes" id="UP000245216"/>
    </source>
</evidence>
<dbReference type="GO" id="GO:0055085">
    <property type="term" value="P:transmembrane transport"/>
    <property type="evidence" value="ECO:0007669"/>
    <property type="project" value="InterPro"/>
</dbReference>
<reference evidence="2 3" key="2">
    <citation type="submission" date="2018-05" db="EMBL/GenBank/DDBJ databases">
        <authorList>
            <person name="Lanie J.A."/>
            <person name="Ng W.-L."/>
            <person name="Kazmierczak K.M."/>
            <person name="Andrzejewski T.M."/>
            <person name="Davidsen T.M."/>
            <person name="Wayne K.J."/>
            <person name="Tettelin H."/>
            <person name="Glass J.I."/>
            <person name="Rusch D."/>
            <person name="Podicherti R."/>
            <person name="Tsui H.-C.T."/>
            <person name="Winkler M.E."/>
        </authorList>
    </citation>
    <scope>NUCLEOTIDE SEQUENCE [LARGE SCALE GENOMIC DNA]</scope>
    <source>
        <strain evidence="2 3">YBY</strain>
    </source>
</reference>
<dbReference type="PANTHER" id="PTHR33376:SF4">
    <property type="entry name" value="SIALIC ACID-BINDING PERIPLASMIC PROTEIN SIAP"/>
    <property type="match status" value="1"/>
</dbReference>
<evidence type="ECO:0008006" key="4">
    <source>
        <dbReference type="Google" id="ProtNLM"/>
    </source>
</evidence>